<evidence type="ECO:0000256" key="1">
    <source>
        <dbReference type="SAM" id="MobiDB-lite"/>
    </source>
</evidence>
<keyword evidence="3" id="KW-1185">Reference proteome</keyword>
<protein>
    <submittedName>
        <fullName evidence="2">Uncharacterized protein</fullName>
    </submittedName>
</protein>
<gene>
    <name evidence="2" type="ORF">NWFMUON74_61600</name>
</gene>
<dbReference type="Proteomes" id="UP000516173">
    <property type="component" value="Chromosome"/>
</dbReference>
<dbReference type="Pfam" id="PF23781">
    <property type="entry name" value="Phage_TAC_16"/>
    <property type="match status" value="1"/>
</dbReference>
<organism evidence="2 3">
    <name type="scientific">Nocardia wallacei</name>
    <dbReference type="NCBI Taxonomy" id="480035"/>
    <lineage>
        <taxon>Bacteria</taxon>
        <taxon>Bacillati</taxon>
        <taxon>Actinomycetota</taxon>
        <taxon>Actinomycetes</taxon>
        <taxon>Mycobacteriales</taxon>
        <taxon>Nocardiaceae</taxon>
        <taxon>Nocardia</taxon>
    </lineage>
</organism>
<evidence type="ECO:0000313" key="2">
    <source>
        <dbReference type="EMBL" id="BCK58388.1"/>
    </source>
</evidence>
<evidence type="ECO:0000313" key="3">
    <source>
        <dbReference type="Proteomes" id="UP000516173"/>
    </source>
</evidence>
<dbReference type="KEGG" id="nwl:NWFMUON74_61600"/>
<dbReference type="EMBL" id="AP023396">
    <property type="protein sequence ID" value="BCK58388.1"/>
    <property type="molecule type" value="Genomic_DNA"/>
</dbReference>
<name>A0A7G1KT13_9NOCA</name>
<reference evidence="2 3" key="1">
    <citation type="submission" date="2020-08" db="EMBL/GenBank/DDBJ databases">
        <title>Genome Sequencing of Nocardia wallacei strain FMUON74 and assembly.</title>
        <authorList>
            <person name="Toyokawa M."/>
            <person name="Uesaka K."/>
        </authorList>
    </citation>
    <scope>NUCLEOTIDE SEQUENCE [LARGE SCALE GENOMIC DNA]</scope>
    <source>
        <strain evidence="2 3">FMUON74</strain>
    </source>
</reference>
<dbReference type="GeneID" id="80350570"/>
<dbReference type="InterPro" id="IPR056927">
    <property type="entry name" value="Phage_TAC"/>
</dbReference>
<sequence>MPFEAPSGFDDLDSQVEDIARERAAFEQEQALVRQRRAREDEAARRPAMTGDLPYPGDQPRTMRVDDTGTMVPPGMAPAVIDPSGLEYELDSEGAPVKDGKGELIPKGEWERTDDGTVWLDDDGNPAPLWAYDTVELQGRTIQARKPNAAALQAFSMAVSKYTPQRTQNNMIALFVRNHISKRSYAELLQRMMDPDDPFTITSFGDLMAKIATLGSARPTGPSSP</sequence>
<feature type="region of interest" description="Disordered" evidence="1">
    <location>
        <begin position="32"/>
        <end position="61"/>
    </location>
</feature>
<dbReference type="RefSeq" id="WP_187685145.1">
    <property type="nucleotide sequence ID" value="NZ_AP023396.1"/>
</dbReference>
<dbReference type="AlphaFoldDB" id="A0A7G1KT13"/>
<accession>A0A7G1KT13</accession>
<proteinExistence type="predicted"/>